<dbReference type="Proteomes" id="UP000799771">
    <property type="component" value="Unassembled WGS sequence"/>
</dbReference>
<evidence type="ECO:0000313" key="3">
    <source>
        <dbReference type="Proteomes" id="UP000799771"/>
    </source>
</evidence>
<name>A0A6A5ZZD3_9PLEO</name>
<gene>
    <name evidence="2" type="ORF">P153DRAFT_360575</name>
</gene>
<dbReference type="OrthoDB" id="3798352at2759"/>
<feature type="region of interest" description="Disordered" evidence="1">
    <location>
        <begin position="630"/>
        <end position="667"/>
    </location>
</feature>
<proteinExistence type="predicted"/>
<dbReference type="AlphaFoldDB" id="A0A6A5ZZD3"/>
<sequence>MDPSYVSFVVFDEDDVSRGYRYRVKLFLSCGIEKPFVLKWGPYSNAFAQAQLVLLHITEYGPERVGVNPLQYAKPDKDTILVNGWNQFLWALPLGSEIKRRGKLTANYYRRLIPGEKYELLWLGAEISMWDWESMSDHVGQELESRQVRESTSPRLILSRSRVIAFPAKQEPEPWLGRPDTKTEAQFQRANKMKEHWRREGYCRRNPPLSPMEPSERLPEDVIDLTIKVTYEGSAEGGSSRPITFHTAAFLTGEGKREGIRLYRHKDGSWERSDPDDGFGTGFEIFDDPPILVNVGESGEYSDRFIDAASHRQQRWRILTMAPSRSDRDWDALDGDVDTIDLTFSSPEPEPRSLPLPRQQHLNPSYFKREPQPDAMSHIKRERNHPGGITSNNPRAQQGRQINPHHIAQIINTSDTNALRKILLDLCKISPALSGAVARGLAPHSTFAQATINQHRVRPQPPDTNPRIKPDPELVRPFASNSRPRSAVPAIERLSARPSARPSASPSIYPSAPRIKFERTASPADDSDASSIIVDFPGSYPRSPQPSSGNRAPPREGLSGPTNLSISRRLASIQGEPEAASKSCMRCHRRLEGNSGNCRWHSGSEVSVGSGRPSFSCCRRPFDSAGCMTGPHVERSDPIQRSPLKRTHPNTPAVTFGSQSLKKPRVL</sequence>
<protein>
    <submittedName>
        <fullName evidence="2">Uncharacterized protein</fullName>
    </submittedName>
</protein>
<evidence type="ECO:0000256" key="1">
    <source>
        <dbReference type="SAM" id="MobiDB-lite"/>
    </source>
</evidence>
<dbReference type="GeneID" id="54407356"/>
<feature type="region of interest" description="Disordered" evidence="1">
    <location>
        <begin position="449"/>
        <end position="563"/>
    </location>
</feature>
<dbReference type="RefSeq" id="XP_033519322.1">
    <property type="nucleotide sequence ID" value="XM_033666924.1"/>
</dbReference>
<reference evidence="2" key="1">
    <citation type="journal article" date="2020" name="Stud. Mycol.">
        <title>101 Dothideomycetes genomes: a test case for predicting lifestyles and emergence of pathogens.</title>
        <authorList>
            <person name="Haridas S."/>
            <person name="Albert R."/>
            <person name="Binder M."/>
            <person name="Bloem J."/>
            <person name="Labutti K."/>
            <person name="Salamov A."/>
            <person name="Andreopoulos B."/>
            <person name="Baker S."/>
            <person name="Barry K."/>
            <person name="Bills G."/>
            <person name="Bluhm B."/>
            <person name="Cannon C."/>
            <person name="Castanera R."/>
            <person name="Culley D."/>
            <person name="Daum C."/>
            <person name="Ezra D."/>
            <person name="Gonzalez J."/>
            <person name="Henrissat B."/>
            <person name="Kuo A."/>
            <person name="Liang C."/>
            <person name="Lipzen A."/>
            <person name="Lutzoni F."/>
            <person name="Magnuson J."/>
            <person name="Mondo S."/>
            <person name="Nolan M."/>
            <person name="Ohm R."/>
            <person name="Pangilinan J."/>
            <person name="Park H.-J."/>
            <person name="Ramirez L."/>
            <person name="Alfaro M."/>
            <person name="Sun H."/>
            <person name="Tritt A."/>
            <person name="Yoshinaga Y."/>
            <person name="Zwiers L.-H."/>
            <person name="Turgeon B."/>
            <person name="Goodwin S."/>
            <person name="Spatafora J."/>
            <person name="Crous P."/>
            <person name="Grigoriev I."/>
        </authorList>
    </citation>
    <scope>NUCLEOTIDE SEQUENCE</scope>
    <source>
        <strain evidence="2">CBS 119687</strain>
    </source>
</reference>
<organism evidence="2 3">
    <name type="scientific">Dothidotthia symphoricarpi CBS 119687</name>
    <dbReference type="NCBI Taxonomy" id="1392245"/>
    <lineage>
        <taxon>Eukaryota</taxon>
        <taxon>Fungi</taxon>
        <taxon>Dikarya</taxon>
        <taxon>Ascomycota</taxon>
        <taxon>Pezizomycotina</taxon>
        <taxon>Dothideomycetes</taxon>
        <taxon>Pleosporomycetidae</taxon>
        <taxon>Pleosporales</taxon>
        <taxon>Dothidotthiaceae</taxon>
        <taxon>Dothidotthia</taxon>
    </lineage>
</organism>
<dbReference type="EMBL" id="ML977517">
    <property type="protein sequence ID" value="KAF2124929.1"/>
    <property type="molecule type" value="Genomic_DNA"/>
</dbReference>
<keyword evidence="3" id="KW-1185">Reference proteome</keyword>
<accession>A0A6A5ZZD3</accession>
<feature type="compositionally biased region" description="Low complexity" evidence="1">
    <location>
        <begin position="496"/>
        <end position="514"/>
    </location>
</feature>
<evidence type="ECO:0000313" key="2">
    <source>
        <dbReference type="EMBL" id="KAF2124929.1"/>
    </source>
</evidence>
<feature type="region of interest" description="Disordered" evidence="1">
    <location>
        <begin position="345"/>
        <end position="365"/>
    </location>
</feature>
<feature type="compositionally biased region" description="Polar residues" evidence="1">
    <location>
        <begin position="649"/>
        <end position="661"/>
    </location>
</feature>